<evidence type="ECO:0000313" key="3">
    <source>
        <dbReference type="Proteomes" id="UP000503003"/>
    </source>
</evidence>
<sequence>MGMSTGEVRPHGIRLTGQERTTVTPSRASDAGKLPAPKTSRYTDAGNTSVYSISGVLLSQGQQQATAVQIAAKSLQFVGKELTNIKRDLTQAMNQGTDNVPNLKENLTRSKVQIEAVLQQSRFDGKRVIDNELNLKLNGEDVRRFSIPGLNINRLQNKAEQIRLDFPQGSSVMIQFDGSSDGRRTVKMLDRNLIPMGMRASVAEDGTIVFEAKENAYKQMEQKVGVTGQGHRFPAGQANMLNLKSEPDGIAELRFDLSSRDGIKQSISKVNKHLQKTQTSVEQAKQYQSDVDTQMQSMRNQLHLLSDEQISQKLAQFNKVSEDFSKTFQALNVQANVHRHTVVALLADIY</sequence>
<dbReference type="AlphaFoldDB" id="A0A6G7CMI8"/>
<proteinExistence type="predicted"/>
<keyword evidence="3" id="KW-1185">Reference proteome</keyword>
<organism evidence="2 3">
    <name type="scientific">Vibrio ziniensis</name>
    <dbReference type="NCBI Taxonomy" id="2711221"/>
    <lineage>
        <taxon>Bacteria</taxon>
        <taxon>Pseudomonadati</taxon>
        <taxon>Pseudomonadota</taxon>
        <taxon>Gammaproteobacteria</taxon>
        <taxon>Vibrionales</taxon>
        <taxon>Vibrionaceae</taxon>
        <taxon>Vibrio</taxon>
    </lineage>
</organism>
<dbReference type="RefSeq" id="WP_165312856.1">
    <property type="nucleotide sequence ID" value="NZ_CP049332.1"/>
</dbReference>
<protein>
    <submittedName>
        <fullName evidence="2">Flagellin</fullName>
    </submittedName>
</protein>
<feature type="region of interest" description="Disordered" evidence="1">
    <location>
        <begin position="1"/>
        <end position="45"/>
    </location>
</feature>
<feature type="compositionally biased region" description="Polar residues" evidence="1">
    <location>
        <begin position="18"/>
        <end position="27"/>
    </location>
</feature>
<reference evidence="2 3" key="1">
    <citation type="submission" date="2020-02" db="EMBL/GenBank/DDBJ databases">
        <title>A complete genome of a marine bacterium Vibrio sp. ZWAL4003 isolated from the mangrove sediment with the ability to degrade polysaccharides.</title>
        <authorList>
            <person name="Wu J."/>
            <person name="Qu W."/>
            <person name="Zeng R."/>
        </authorList>
    </citation>
    <scope>NUCLEOTIDE SEQUENCE [LARGE SCALE GENOMIC DNA]</scope>
    <source>
        <strain evidence="2 3">ZWAL4003</strain>
    </source>
</reference>
<evidence type="ECO:0000256" key="1">
    <source>
        <dbReference type="SAM" id="MobiDB-lite"/>
    </source>
</evidence>
<dbReference type="KEGG" id="vzi:G5S32_15050"/>
<dbReference type="Proteomes" id="UP000503003">
    <property type="component" value="Chromosome 2"/>
</dbReference>
<dbReference type="EMBL" id="CP049332">
    <property type="protein sequence ID" value="QIH43319.1"/>
    <property type="molecule type" value="Genomic_DNA"/>
</dbReference>
<keyword evidence="2" id="KW-0282">Flagellum</keyword>
<name>A0A6G7CMI8_9VIBR</name>
<keyword evidence="2" id="KW-0966">Cell projection</keyword>
<keyword evidence="2" id="KW-0969">Cilium</keyword>
<evidence type="ECO:0000313" key="2">
    <source>
        <dbReference type="EMBL" id="QIH43319.1"/>
    </source>
</evidence>
<gene>
    <name evidence="2" type="ORF">G5S32_15050</name>
</gene>
<accession>A0A6G7CMI8</accession>